<accession>A0A232ETJ6</accession>
<evidence type="ECO:0000256" key="1">
    <source>
        <dbReference type="SAM" id="MobiDB-lite"/>
    </source>
</evidence>
<gene>
    <name evidence="2" type="ORF">TSAR_012702</name>
</gene>
<evidence type="ECO:0000313" key="2">
    <source>
        <dbReference type="EMBL" id="OXU21690.1"/>
    </source>
</evidence>
<sequence length="129" mass="14087">MKELVQEALHPAIPSERDPARRPTLPTERVQARRPALPAERGQALSPTLPAERSLQRVLGPVVRRIRGQARRGGAPVAAPHLVAGDSKTEKPSGRGLLSLKKQSSSSGMQPITQQNPNTQQQQQQLFLK</sequence>
<evidence type="ECO:0000313" key="3">
    <source>
        <dbReference type="Proteomes" id="UP000215335"/>
    </source>
</evidence>
<feature type="compositionally biased region" description="Low complexity" evidence="1">
    <location>
        <begin position="94"/>
        <end position="129"/>
    </location>
</feature>
<dbReference type="Proteomes" id="UP000215335">
    <property type="component" value="Unassembled WGS sequence"/>
</dbReference>
<dbReference type="AlphaFoldDB" id="A0A232ETJ6"/>
<comment type="caution">
    <text evidence="2">The sequence shown here is derived from an EMBL/GenBank/DDBJ whole genome shotgun (WGS) entry which is preliminary data.</text>
</comment>
<name>A0A232ETJ6_9HYME</name>
<feature type="region of interest" description="Disordered" evidence="1">
    <location>
        <begin position="67"/>
        <end position="129"/>
    </location>
</feature>
<proteinExistence type="predicted"/>
<feature type="region of interest" description="Disordered" evidence="1">
    <location>
        <begin position="1"/>
        <end position="52"/>
    </location>
</feature>
<dbReference type="EMBL" id="NNAY01002264">
    <property type="protein sequence ID" value="OXU21690.1"/>
    <property type="molecule type" value="Genomic_DNA"/>
</dbReference>
<organism evidence="2 3">
    <name type="scientific">Trichomalopsis sarcophagae</name>
    <dbReference type="NCBI Taxonomy" id="543379"/>
    <lineage>
        <taxon>Eukaryota</taxon>
        <taxon>Metazoa</taxon>
        <taxon>Ecdysozoa</taxon>
        <taxon>Arthropoda</taxon>
        <taxon>Hexapoda</taxon>
        <taxon>Insecta</taxon>
        <taxon>Pterygota</taxon>
        <taxon>Neoptera</taxon>
        <taxon>Endopterygota</taxon>
        <taxon>Hymenoptera</taxon>
        <taxon>Apocrita</taxon>
        <taxon>Proctotrupomorpha</taxon>
        <taxon>Chalcidoidea</taxon>
        <taxon>Pteromalidae</taxon>
        <taxon>Pteromalinae</taxon>
        <taxon>Trichomalopsis</taxon>
    </lineage>
</organism>
<reference evidence="2 3" key="1">
    <citation type="journal article" date="2017" name="Curr. Biol.">
        <title>The Evolution of Venom by Co-option of Single-Copy Genes.</title>
        <authorList>
            <person name="Martinson E.O."/>
            <person name="Mrinalini"/>
            <person name="Kelkar Y.D."/>
            <person name="Chang C.H."/>
            <person name="Werren J.H."/>
        </authorList>
    </citation>
    <scope>NUCLEOTIDE SEQUENCE [LARGE SCALE GENOMIC DNA]</scope>
    <source>
        <strain evidence="2 3">Alberta</strain>
        <tissue evidence="2">Whole body</tissue>
    </source>
</reference>
<keyword evidence="3" id="KW-1185">Reference proteome</keyword>
<protein>
    <submittedName>
        <fullName evidence="2">Uncharacterized protein</fullName>
    </submittedName>
</protein>